<gene>
    <name evidence="3" type="ORF">METZ01_LOCUS7954</name>
</gene>
<reference evidence="3" key="1">
    <citation type="submission" date="2018-05" db="EMBL/GenBank/DDBJ databases">
        <authorList>
            <person name="Lanie J.A."/>
            <person name="Ng W.-L."/>
            <person name="Kazmierczak K.M."/>
            <person name="Andrzejewski T.M."/>
            <person name="Davidsen T.M."/>
            <person name="Wayne K.J."/>
            <person name="Tettelin H."/>
            <person name="Glass J.I."/>
            <person name="Rusch D."/>
            <person name="Podicherti R."/>
            <person name="Tsui H.-C.T."/>
            <person name="Winkler M.E."/>
        </authorList>
    </citation>
    <scope>NUCLEOTIDE SEQUENCE</scope>
</reference>
<evidence type="ECO:0000259" key="2">
    <source>
        <dbReference type="PROSITE" id="PS50943"/>
    </source>
</evidence>
<feature type="domain" description="HTH cro/C1-type" evidence="2">
    <location>
        <begin position="192"/>
        <end position="221"/>
    </location>
</feature>
<dbReference type="Gene3D" id="1.10.260.40">
    <property type="entry name" value="lambda repressor-like DNA-binding domains"/>
    <property type="match status" value="1"/>
</dbReference>
<dbReference type="Pfam" id="PF13413">
    <property type="entry name" value="HTH_25"/>
    <property type="match status" value="1"/>
</dbReference>
<feature type="compositionally biased region" description="Basic and acidic residues" evidence="1">
    <location>
        <begin position="105"/>
        <end position="135"/>
    </location>
</feature>
<dbReference type="EMBL" id="UINC01000427">
    <property type="protein sequence ID" value="SUZ55100.1"/>
    <property type="molecule type" value="Genomic_DNA"/>
</dbReference>
<evidence type="ECO:0000313" key="3">
    <source>
        <dbReference type="EMBL" id="SUZ55100.1"/>
    </source>
</evidence>
<evidence type="ECO:0000256" key="1">
    <source>
        <dbReference type="SAM" id="MobiDB-lite"/>
    </source>
</evidence>
<accession>A0A381NKN7</accession>
<feature type="region of interest" description="Disordered" evidence="1">
    <location>
        <begin position="68"/>
        <end position="148"/>
    </location>
</feature>
<dbReference type="InterPro" id="IPR001387">
    <property type="entry name" value="Cro/C1-type_HTH"/>
</dbReference>
<protein>
    <recommendedName>
        <fullName evidence="2">HTH cro/C1-type domain-containing protein</fullName>
    </recommendedName>
</protein>
<dbReference type="PANTHER" id="PTHR34475">
    <property type="match status" value="1"/>
</dbReference>
<proteinExistence type="predicted"/>
<dbReference type="PANTHER" id="PTHR34475:SF1">
    <property type="entry name" value="CYTOSKELETON PROTEIN RODZ"/>
    <property type="match status" value="1"/>
</dbReference>
<name>A0A381NKN7_9ZZZZ</name>
<dbReference type="InterPro" id="IPR010982">
    <property type="entry name" value="Lambda_DNA-bd_dom_sf"/>
</dbReference>
<dbReference type="GO" id="GO:0003677">
    <property type="term" value="F:DNA binding"/>
    <property type="evidence" value="ECO:0007669"/>
    <property type="project" value="InterPro"/>
</dbReference>
<dbReference type="AlphaFoldDB" id="A0A381NKN7"/>
<dbReference type="InterPro" id="IPR050400">
    <property type="entry name" value="Bact_Cytoskel_RodZ"/>
</dbReference>
<sequence>MATIRNAYEKKLEETHIESFASYTLIPEEETEVLLLQFSQAFVTLANPIARAKYDDELHQQTISAETRTANGKDSLQKVKKIHSSGPKWQEKKGRWESWLAKPQKKPEEKAAKNKTETAKSVPKDVAEQSHENKIKTAKSVPKDVAGQTQKERQDYYINLAEKNVQSEESLEKYYSTLRAHGGKVSFNGAVLQQIRKIKSITLDELAKITCIRSSYLKAIEDENFNIFTSEIYLKGYLLCYVEAMNLPVEQILEEYISLYKNSLESKKG</sequence>
<dbReference type="PROSITE" id="PS50943">
    <property type="entry name" value="HTH_CROC1"/>
    <property type="match status" value="1"/>
</dbReference>
<organism evidence="3">
    <name type="scientific">marine metagenome</name>
    <dbReference type="NCBI Taxonomy" id="408172"/>
    <lineage>
        <taxon>unclassified sequences</taxon>
        <taxon>metagenomes</taxon>
        <taxon>ecological metagenomes</taxon>
    </lineage>
</organism>